<dbReference type="Proteomes" id="UP000281915">
    <property type="component" value="Unassembled WGS sequence"/>
</dbReference>
<dbReference type="AlphaFoldDB" id="A0A3M8D5G1"/>
<comment type="function">
    <text evidence="8">F(1)F(0) ATP synthase produces ATP from ADP in the presence of a proton or sodium gradient. F-type ATPases consist of two structural domains, F(1) containing the extramembraneous catalytic core and F(0) containing the membrane proton channel, linked together by a central stalk and a peripheral stalk. During catalysis, ATP synthesis in the catalytic domain of F(1) is coupled via a rotary mechanism of the central stalk subunits to proton translocation.</text>
</comment>
<dbReference type="NCBIfam" id="TIGR01145">
    <property type="entry name" value="ATP_synt_delta"/>
    <property type="match status" value="1"/>
</dbReference>
<dbReference type="EMBL" id="RHHT01000009">
    <property type="protein sequence ID" value="RNB82677.1"/>
    <property type="molecule type" value="Genomic_DNA"/>
</dbReference>
<gene>
    <name evidence="8" type="primary">atpH</name>
    <name evidence="9" type="ORF">EDM58_06175</name>
</gene>
<dbReference type="InterPro" id="IPR020781">
    <property type="entry name" value="ATPase_OSCP/d_CS"/>
</dbReference>
<evidence type="ECO:0000313" key="9">
    <source>
        <dbReference type="EMBL" id="RNB82677.1"/>
    </source>
</evidence>
<comment type="caution">
    <text evidence="9">The sequence shown here is derived from an EMBL/GenBank/DDBJ whole genome shotgun (WGS) entry which is preliminary data.</text>
</comment>
<keyword evidence="6 8" id="KW-0139">CF(1)</keyword>
<keyword evidence="2 8" id="KW-0813">Transport</keyword>
<keyword evidence="8" id="KW-1003">Cell membrane</keyword>
<evidence type="ECO:0000313" key="10">
    <source>
        <dbReference type="Proteomes" id="UP000281915"/>
    </source>
</evidence>
<dbReference type="Pfam" id="PF00213">
    <property type="entry name" value="OSCP"/>
    <property type="match status" value="1"/>
</dbReference>
<keyword evidence="9" id="KW-0378">Hydrolase</keyword>
<dbReference type="PRINTS" id="PR00125">
    <property type="entry name" value="ATPASEDELTA"/>
</dbReference>
<keyword evidence="4 8" id="KW-0406">Ion transport</keyword>
<dbReference type="GO" id="GO:0016787">
    <property type="term" value="F:hydrolase activity"/>
    <property type="evidence" value="ECO:0007669"/>
    <property type="project" value="UniProtKB-KW"/>
</dbReference>
<dbReference type="NCBIfam" id="NF004403">
    <property type="entry name" value="PRK05758.2-4"/>
    <property type="match status" value="1"/>
</dbReference>
<dbReference type="GO" id="GO:0046933">
    <property type="term" value="F:proton-transporting ATP synthase activity, rotational mechanism"/>
    <property type="evidence" value="ECO:0007669"/>
    <property type="project" value="UniProtKB-UniRule"/>
</dbReference>
<dbReference type="Gene3D" id="1.10.520.20">
    <property type="entry name" value="N-terminal domain of the delta subunit of the F1F0-ATP synthase"/>
    <property type="match status" value="1"/>
</dbReference>
<sequence>MSSAVGKRYARALFDVASERGKIDQVEADLVAIVQAVEQSEDLSKIFLHPHIAVPAKKSLIDDLFKSHVEEETFNFLNVLIESGREMQLVEIYRSFVKLANDARGIAEAVVTSAKPLTAEEQSELAEKFGHTLHKKLRLTAVVDPSILGGIIIKIGDRLYDGSLKTKLETFAQKA</sequence>
<dbReference type="GO" id="GO:0045259">
    <property type="term" value="C:proton-transporting ATP synthase complex"/>
    <property type="evidence" value="ECO:0007669"/>
    <property type="project" value="UniProtKB-KW"/>
</dbReference>
<organism evidence="9 10">
    <name type="scientific">Brevibacillus panacihumi</name>
    <dbReference type="NCBI Taxonomy" id="497735"/>
    <lineage>
        <taxon>Bacteria</taxon>
        <taxon>Bacillati</taxon>
        <taxon>Bacillota</taxon>
        <taxon>Bacilli</taxon>
        <taxon>Bacillales</taxon>
        <taxon>Paenibacillaceae</taxon>
        <taxon>Brevibacillus</taxon>
    </lineage>
</organism>
<evidence type="ECO:0000256" key="1">
    <source>
        <dbReference type="ARBA" id="ARBA00004370"/>
    </source>
</evidence>
<dbReference type="PANTHER" id="PTHR11910">
    <property type="entry name" value="ATP SYNTHASE DELTA CHAIN"/>
    <property type="match status" value="1"/>
</dbReference>
<evidence type="ECO:0000256" key="2">
    <source>
        <dbReference type="ARBA" id="ARBA00022448"/>
    </source>
</evidence>
<reference evidence="9 10" key="1">
    <citation type="submission" date="2018-10" db="EMBL/GenBank/DDBJ databases">
        <title>Phylogenomics of Brevibacillus.</title>
        <authorList>
            <person name="Dunlap C."/>
        </authorList>
    </citation>
    <scope>NUCLEOTIDE SEQUENCE [LARGE SCALE GENOMIC DNA]</scope>
    <source>
        <strain evidence="9 10">JCM 15085</strain>
    </source>
</reference>
<dbReference type="RefSeq" id="WP_122912577.1">
    <property type="nucleotide sequence ID" value="NZ_JBNNOX010000029.1"/>
</dbReference>
<proteinExistence type="inferred from homology"/>
<protein>
    <recommendedName>
        <fullName evidence="8">ATP synthase subunit delta</fullName>
    </recommendedName>
    <alternativeName>
        <fullName evidence="8">ATP synthase F(1) sector subunit delta</fullName>
    </alternativeName>
    <alternativeName>
        <fullName evidence="8">F-type ATPase subunit delta</fullName>
        <shortName evidence="8">F-ATPase subunit delta</shortName>
    </alternativeName>
</protein>
<dbReference type="SUPFAM" id="SSF47928">
    <property type="entry name" value="N-terminal domain of the delta subunit of the F1F0-ATP synthase"/>
    <property type="match status" value="1"/>
</dbReference>
<name>A0A3M8D5G1_9BACL</name>
<comment type="similarity">
    <text evidence="8">Belongs to the ATPase delta chain family.</text>
</comment>
<evidence type="ECO:0000256" key="4">
    <source>
        <dbReference type="ARBA" id="ARBA00023065"/>
    </source>
</evidence>
<comment type="subcellular location">
    <subcellularLocation>
        <location evidence="8">Cell membrane</location>
        <topology evidence="8">Peripheral membrane protein</topology>
    </subcellularLocation>
    <subcellularLocation>
        <location evidence="1">Membrane</location>
    </subcellularLocation>
</comment>
<dbReference type="PROSITE" id="PS00389">
    <property type="entry name" value="ATPASE_DELTA"/>
    <property type="match status" value="1"/>
</dbReference>
<keyword evidence="5 8" id="KW-0472">Membrane</keyword>
<evidence type="ECO:0000256" key="6">
    <source>
        <dbReference type="ARBA" id="ARBA00023196"/>
    </source>
</evidence>
<dbReference type="InterPro" id="IPR000711">
    <property type="entry name" value="ATPase_OSCP/dsu"/>
</dbReference>
<comment type="function">
    <text evidence="8">This protein is part of the stalk that links CF(0) to CF(1). It either transmits conformational changes from CF(0) to CF(1) or is implicated in proton conduction.</text>
</comment>
<dbReference type="HAMAP" id="MF_01416">
    <property type="entry name" value="ATP_synth_delta_bact"/>
    <property type="match status" value="1"/>
</dbReference>
<keyword evidence="7 8" id="KW-0066">ATP synthesis</keyword>
<dbReference type="InterPro" id="IPR026015">
    <property type="entry name" value="ATP_synth_OSCP/delta_N_sf"/>
</dbReference>
<accession>A0A3M8D5G1</accession>
<evidence type="ECO:0000256" key="7">
    <source>
        <dbReference type="ARBA" id="ARBA00023310"/>
    </source>
</evidence>
<evidence type="ECO:0000256" key="8">
    <source>
        <dbReference type="HAMAP-Rule" id="MF_01416"/>
    </source>
</evidence>
<evidence type="ECO:0000256" key="3">
    <source>
        <dbReference type="ARBA" id="ARBA00022781"/>
    </source>
</evidence>
<keyword evidence="3 8" id="KW-0375">Hydrogen ion transport</keyword>
<evidence type="ECO:0000256" key="5">
    <source>
        <dbReference type="ARBA" id="ARBA00023136"/>
    </source>
</evidence>
<dbReference type="GO" id="GO:0005886">
    <property type="term" value="C:plasma membrane"/>
    <property type="evidence" value="ECO:0007669"/>
    <property type="project" value="UniProtKB-SubCell"/>
</dbReference>